<accession>A0ABS5Q0P7</accession>
<evidence type="ECO:0000259" key="1">
    <source>
        <dbReference type="Pfam" id="PF20276"/>
    </source>
</evidence>
<protein>
    <recommendedName>
        <fullName evidence="1">ABC-three component systems C-terminal domain-containing protein</fullName>
    </recommendedName>
</protein>
<reference evidence="2 3" key="1">
    <citation type="journal article" date="2021" name="Syst. Appl. Microbiol.">
        <title>Pseudomonas lalucatii sp. nov. isolated from Vallgornera, a karstic cave in Mallorca, Western Mediterranean.</title>
        <authorList>
            <person name="Busquets A."/>
            <person name="Mulet M."/>
            <person name="Gomila M."/>
            <person name="Garcia-Valdes E."/>
        </authorList>
    </citation>
    <scope>NUCLEOTIDE SEQUENCE [LARGE SCALE GENOMIC DNA]</scope>
    <source>
        <strain evidence="2 3">R1b54</strain>
    </source>
</reference>
<dbReference type="Proteomes" id="UP001196601">
    <property type="component" value="Unassembled WGS sequence"/>
</dbReference>
<evidence type="ECO:0000313" key="3">
    <source>
        <dbReference type="Proteomes" id="UP001196601"/>
    </source>
</evidence>
<evidence type="ECO:0000313" key="2">
    <source>
        <dbReference type="EMBL" id="MBS7661709.1"/>
    </source>
</evidence>
<keyword evidence="3" id="KW-1185">Reference proteome</keyword>
<dbReference type="Pfam" id="PF20276">
    <property type="entry name" value="CTD1"/>
    <property type="match status" value="1"/>
</dbReference>
<feature type="domain" description="ABC-three component systems C-terminal" evidence="1">
    <location>
        <begin position="117"/>
        <end position="357"/>
    </location>
</feature>
<dbReference type="RefSeq" id="WP_213639032.1">
    <property type="nucleotide sequence ID" value="NZ_JADPMV010000001.1"/>
</dbReference>
<dbReference type="EMBL" id="JADPMV010000001">
    <property type="protein sequence ID" value="MBS7661709.1"/>
    <property type="molecule type" value="Genomic_DNA"/>
</dbReference>
<dbReference type="InterPro" id="IPR046920">
    <property type="entry name" value="ABC-3C_CTD1"/>
</dbReference>
<organism evidence="2 3">
    <name type="scientific">Pseudomonas lalucatii</name>
    <dbReference type="NCBI Taxonomy" id="1424203"/>
    <lineage>
        <taxon>Bacteria</taxon>
        <taxon>Pseudomonadati</taxon>
        <taxon>Pseudomonadota</taxon>
        <taxon>Gammaproteobacteria</taxon>
        <taxon>Pseudomonadales</taxon>
        <taxon>Pseudomonadaceae</taxon>
        <taxon>Pseudomonas</taxon>
    </lineage>
</organism>
<gene>
    <name evidence="2" type="ORF">I0D00_07080</name>
</gene>
<sequence>MSEEEAYPESAISSWSGFVYQGKVALYHCLKLIEGGEQDFELQLDSTDDFAIYKDGELKSSHQVKAKVGKYRSAYQGALEKSAAISGDRIQGTKRFFHISVEISDTKDYTAPNKEVVKFYDYNGKKYCGLGEIEPISKELVKRICQSWNGSVVSSENSLNLNYCLLSERISSKAIEIHKKNQVDGLSEDEAAYKYRISSMEILDDLLNKDPYKDIGHYSSELRKDLYEHLEVTLDDLLPSMSDAQYERARNLFDHLQELSSSELQRLCQMIKPSENFSKIQQMDIERYSELIKSFCVDPIFNGLPHYRDQEKKFYLPTAISLVSENESKRCTEHLRRQLSENRNLISILFEYNNLIAAYAPRSFKVDSRITEGDEFDPQNTKDNRGDRITKLLSVSVLTIADAESKLNA</sequence>
<proteinExistence type="predicted"/>
<name>A0ABS5Q0P7_9PSED</name>
<comment type="caution">
    <text evidence="2">The sequence shown here is derived from an EMBL/GenBank/DDBJ whole genome shotgun (WGS) entry which is preliminary data.</text>
</comment>